<dbReference type="PANTHER" id="PTHR10457">
    <property type="entry name" value="MEVALONATE KINASE/GALACTOKINASE"/>
    <property type="match status" value="1"/>
</dbReference>
<dbReference type="PRINTS" id="PR00959">
    <property type="entry name" value="MEVGALKINASE"/>
</dbReference>
<keyword evidence="8 11" id="KW-0460">Magnesium</keyword>
<dbReference type="InterPro" id="IPR020568">
    <property type="entry name" value="Ribosomal_Su5_D2-typ_SF"/>
</dbReference>
<keyword evidence="4 11" id="KW-0479">Metal-binding</keyword>
<dbReference type="NCBIfam" id="TIGR00131">
    <property type="entry name" value="gal_kin"/>
    <property type="match status" value="1"/>
</dbReference>
<comment type="caution">
    <text evidence="16">The sequence shown here is derived from an EMBL/GenBank/DDBJ whole genome shotgun (WGS) entry which is preliminary data.</text>
</comment>
<dbReference type="InterPro" id="IPR019741">
    <property type="entry name" value="Galactokinase_CS"/>
</dbReference>
<evidence type="ECO:0000259" key="15">
    <source>
        <dbReference type="Pfam" id="PF10509"/>
    </source>
</evidence>
<keyword evidence="9 11" id="KW-0299">Galactose metabolism</keyword>
<dbReference type="InterPro" id="IPR006204">
    <property type="entry name" value="GHMP_kinase_N_dom"/>
</dbReference>
<keyword evidence="5 11" id="KW-0547">Nucleotide-binding</keyword>
<feature type="domain" description="GHMP kinase C-terminal" evidence="14">
    <location>
        <begin position="284"/>
        <end position="364"/>
    </location>
</feature>
<evidence type="ECO:0000313" key="17">
    <source>
        <dbReference type="Proteomes" id="UP001207337"/>
    </source>
</evidence>
<keyword evidence="10 11" id="KW-0119">Carbohydrate metabolism</keyword>
<keyword evidence="7 11" id="KW-0067">ATP-binding</keyword>
<keyword evidence="6 11" id="KW-0418">Kinase</keyword>
<comment type="similarity">
    <text evidence="1 11">Belongs to the GHMP kinase family. GalK subfamily.</text>
</comment>
<dbReference type="EMBL" id="JAJNDC010000001">
    <property type="protein sequence ID" value="MCW9711878.1"/>
    <property type="molecule type" value="Genomic_DNA"/>
</dbReference>
<dbReference type="PANTHER" id="PTHR10457:SF7">
    <property type="entry name" value="GALACTOKINASE-RELATED"/>
    <property type="match status" value="1"/>
</dbReference>
<keyword evidence="2 11" id="KW-0963">Cytoplasm</keyword>
<name>A0ABT3PVK9_9BACT</name>
<dbReference type="RefSeq" id="WP_265787423.1">
    <property type="nucleotide sequence ID" value="NZ_BAABRS010000001.1"/>
</dbReference>
<dbReference type="EC" id="2.7.1.6" evidence="11 12"/>
<dbReference type="InterPro" id="IPR036554">
    <property type="entry name" value="GHMP_kinase_C_sf"/>
</dbReference>
<sequence length="394" mass="44051">MQDIIQKITTEFTNRFGEDYTLIKSPGRVNLIGEHTDYNGGFVLPAAIDKSIILALSLNSTDECRLFSLDKQEAYEADIAGEIRKSEKAWPNYLLGVVDQLRKHDYEVSGFDCVFGGNVPIGAGMSSSAALEGGVLYGLRELFDLDIGPLEMAKMAQKAENEFVGVQCGIMDQFASLNGREGYAIKLDCRSLEFEYVPFSQEQVRIVLCDTGVRRELASSEYNVRREQCEEGVGVLQKFDASITSLRDVELAFLLRHQQELDPTVFKRCKYVVEENKRVIQAGKDLAQHDLEAFGQRMYQSHAGLRFAYEVSCNELDTLVDIARDTDGVYGARMMGGGFGGCTINLVDRAQVAAFTKRIKKEYAEKMGPEIDIYQTNVSRGTHVMAETQVDIRN</sequence>
<dbReference type="SUPFAM" id="SSF55060">
    <property type="entry name" value="GHMP Kinase, C-terminal domain"/>
    <property type="match status" value="1"/>
</dbReference>
<comment type="subcellular location">
    <subcellularLocation>
        <location evidence="11">Cytoplasm</location>
    </subcellularLocation>
</comment>
<evidence type="ECO:0000256" key="9">
    <source>
        <dbReference type="ARBA" id="ARBA00023144"/>
    </source>
</evidence>
<evidence type="ECO:0000256" key="11">
    <source>
        <dbReference type="HAMAP-Rule" id="MF_00246"/>
    </source>
</evidence>
<accession>A0ABT3PVK9</accession>
<dbReference type="HAMAP" id="MF_00246">
    <property type="entry name" value="Galactokinase"/>
    <property type="match status" value="1"/>
</dbReference>
<feature type="binding site" evidence="11">
    <location>
        <position position="222"/>
    </location>
    <ligand>
        <name>substrate</name>
    </ligand>
</feature>
<protein>
    <recommendedName>
        <fullName evidence="11 12">Galactokinase</fullName>
        <ecNumber evidence="11 12">2.7.1.6</ecNumber>
    </recommendedName>
    <alternativeName>
        <fullName evidence="11">Galactose kinase</fullName>
    </alternativeName>
</protein>
<evidence type="ECO:0000256" key="2">
    <source>
        <dbReference type="ARBA" id="ARBA00022490"/>
    </source>
</evidence>
<dbReference type="Pfam" id="PF08544">
    <property type="entry name" value="GHMP_kinases_C"/>
    <property type="match status" value="1"/>
</dbReference>
<feature type="site" description="Transition state stabilizer" evidence="11">
    <location>
        <position position="28"/>
    </location>
</feature>
<dbReference type="InterPro" id="IPR006206">
    <property type="entry name" value="Mevalonate/galactokinase"/>
</dbReference>
<dbReference type="InterPro" id="IPR019539">
    <property type="entry name" value="GalKase_N"/>
</dbReference>
<dbReference type="Pfam" id="PF10509">
    <property type="entry name" value="GalKase_gal_bdg"/>
    <property type="match status" value="1"/>
</dbReference>
<dbReference type="InterPro" id="IPR022963">
    <property type="entry name" value="Galactokinase_bac"/>
</dbReference>
<evidence type="ECO:0000313" key="16">
    <source>
        <dbReference type="EMBL" id="MCW9711878.1"/>
    </source>
</evidence>
<dbReference type="Proteomes" id="UP001207337">
    <property type="component" value="Unassembled WGS sequence"/>
</dbReference>
<dbReference type="GO" id="GO:0004335">
    <property type="term" value="F:galactokinase activity"/>
    <property type="evidence" value="ECO:0007669"/>
    <property type="project" value="UniProtKB-EC"/>
</dbReference>
<dbReference type="InterPro" id="IPR013750">
    <property type="entry name" value="GHMP_kinase_C_dom"/>
</dbReference>
<feature type="active site" description="Proton acceptor" evidence="11">
    <location>
        <position position="172"/>
    </location>
</feature>
<gene>
    <name evidence="11" type="primary">galK</name>
    <name evidence="16" type="ORF">LQ318_03080</name>
</gene>
<evidence type="ECO:0000256" key="4">
    <source>
        <dbReference type="ARBA" id="ARBA00022723"/>
    </source>
</evidence>
<dbReference type="InterPro" id="IPR006203">
    <property type="entry name" value="GHMP_knse_ATP-bd_CS"/>
</dbReference>
<evidence type="ECO:0000256" key="3">
    <source>
        <dbReference type="ARBA" id="ARBA00022679"/>
    </source>
</evidence>
<dbReference type="Gene3D" id="3.30.70.890">
    <property type="entry name" value="GHMP kinase, C-terminal domain"/>
    <property type="match status" value="1"/>
</dbReference>
<feature type="binding site" evidence="11">
    <location>
        <begin position="122"/>
        <end position="128"/>
    </location>
    <ligand>
        <name>ATP</name>
        <dbReference type="ChEBI" id="CHEBI:30616"/>
    </ligand>
</feature>
<proteinExistence type="inferred from homology"/>
<dbReference type="PROSITE" id="PS00627">
    <property type="entry name" value="GHMP_KINASES_ATP"/>
    <property type="match status" value="1"/>
</dbReference>
<evidence type="ECO:0000259" key="13">
    <source>
        <dbReference type="Pfam" id="PF00288"/>
    </source>
</evidence>
<dbReference type="Gene3D" id="3.30.230.10">
    <property type="match status" value="1"/>
</dbReference>
<dbReference type="NCBIfam" id="NF003705">
    <property type="entry name" value="PRK05322.1"/>
    <property type="match status" value="1"/>
</dbReference>
<comment type="pathway">
    <text evidence="11">Carbohydrate metabolism; galactose metabolism.</text>
</comment>
<evidence type="ECO:0000259" key="14">
    <source>
        <dbReference type="Pfam" id="PF08544"/>
    </source>
</evidence>
<dbReference type="InterPro" id="IPR000705">
    <property type="entry name" value="Galactokinase"/>
</dbReference>
<dbReference type="PIRSF" id="PIRSF000530">
    <property type="entry name" value="Galactokinase"/>
    <property type="match status" value="1"/>
</dbReference>
<feature type="binding site" evidence="11">
    <location>
        <position position="128"/>
    </location>
    <ligand>
        <name>Mg(2+)</name>
        <dbReference type="ChEBI" id="CHEBI:18420"/>
    </ligand>
</feature>
<dbReference type="InterPro" id="IPR014721">
    <property type="entry name" value="Ribsml_uS5_D2-typ_fold_subgr"/>
</dbReference>
<dbReference type="Pfam" id="PF00288">
    <property type="entry name" value="GHMP_kinases_N"/>
    <property type="match status" value="1"/>
</dbReference>
<evidence type="ECO:0000256" key="7">
    <source>
        <dbReference type="ARBA" id="ARBA00022840"/>
    </source>
</evidence>
<feature type="binding site" evidence="11">
    <location>
        <begin position="34"/>
        <end position="37"/>
    </location>
    <ligand>
        <name>substrate</name>
    </ligand>
</feature>
<dbReference type="SUPFAM" id="SSF54211">
    <property type="entry name" value="Ribosomal protein S5 domain 2-like"/>
    <property type="match status" value="1"/>
</dbReference>
<feature type="binding site" evidence="11">
    <location>
        <position position="160"/>
    </location>
    <ligand>
        <name>Mg(2+)</name>
        <dbReference type="ChEBI" id="CHEBI:18420"/>
    </ligand>
</feature>
<evidence type="ECO:0000256" key="8">
    <source>
        <dbReference type="ARBA" id="ARBA00022842"/>
    </source>
</evidence>
<feature type="binding site" evidence="11">
    <location>
        <position position="68"/>
    </location>
    <ligand>
        <name>ATP</name>
        <dbReference type="ChEBI" id="CHEBI:30616"/>
    </ligand>
</feature>
<feature type="domain" description="Galactokinase N-terminal" evidence="15">
    <location>
        <begin position="11"/>
        <end position="57"/>
    </location>
</feature>
<keyword evidence="3 11" id="KW-0808">Transferase</keyword>
<evidence type="ECO:0000256" key="12">
    <source>
        <dbReference type="NCBIfam" id="TIGR00131"/>
    </source>
</evidence>
<dbReference type="PROSITE" id="PS00106">
    <property type="entry name" value="GALACTOKINASE"/>
    <property type="match status" value="1"/>
</dbReference>
<evidence type="ECO:0000256" key="10">
    <source>
        <dbReference type="ARBA" id="ARBA00023277"/>
    </source>
</evidence>
<evidence type="ECO:0000256" key="6">
    <source>
        <dbReference type="ARBA" id="ARBA00022777"/>
    </source>
</evidence>
<evidence type="ECO:0000256" key="5">
    <source>
        <dbReference type="ARBA" id="ARBA00022741"/>
    </source>
</evidence>
<comment type="function">
    <text evidence="11">Catalyzes the transfer of the gamma-phosphate of ATP to D-galactose to form alpha-D-galactose-1-phosphate (Gal-1-P).</text>
</comment>
<dbReference type="PRINTS" id="PR00473">
    <property type="entry name" value="GALCTOKINASE"/>
</dbReference>
<reference evidence="16 17" key="1">
    <citation type="submission" date="2021-11" db="EMBL/GenBank/DDBJ databases">
        <title>Aliifidinibius sp. nov., a new bacterium isolated from saline soil.</title>
        <authorList>
            <person name="Galisteo C."/>
            <person name="De La Haba R."/>
            <person name="Sanchez-Porro C."/>
            <person name="Ventosa A."/>
        </authorList>
    </citation>
    <scope>NUCLEOTIDE SEQUENCE [LARGE SCALE GENOMIC DNA]</scope>
    <source>
        <strain evidence="16 17">KACC 190600</strain>
    </source>
</reference>
<feature type="domain" description="GHMP kinase N-terminal" evidence="13">
    <location>
        <begin position="92"/>
        <end position="179"/>
    </location>
</feature>
<keyword evidence="17" id="KW-1185">Reference proteome</keyword>
<organism evidence="16 17">
    <name type="scientific">Fodinibius salicampi</name>
    <dbReference type="NCBI Taxonomy" id="1920655"/>
    <lineage>
        <taxon>Bacteria</taxon>
        <taxon>Pseudomonadati</taxon>
        <taxon>Balneolota</taxon>
        <taxon>Balneolia</taxon>
        <taxon>Balneolales</taxon>
        <taxon>Balneolaceae</taxon>
        <taxon>Fodinibius</taxon>
    </lineage>
</organism>
<evidence type="ECO:0000256" key="1">
    <source>
        <dbReference type="ARBA" id="ARBA00006566"/>
    </source>
</evidence>
<comment type="catalytic activity">
    <reaction evidence="11">
        <text>alpha-D-galactose + ATP = alpha-D-galactose 1-phosphate + ADP + H(+)</text>
        <dbReference type="Rhea" id="RHEA:13553"/>
        <dbReference type="ChEBI" id="CHEBI:15378"/>
        <dbReference type="ChEBI" id="CHEBI:28061"/>
        <dbReference type="ChEBI" id="CHEBI:30616"/>
        <dbReference type="ChEBI" id="CHEBI:58336"/>
        <dbReference type="ChEBI" id="CHEBI:456216"/>
        <dbReference type="EC" id="2.7.1.6"/>
    </reaction>
</comment>